<dbReference type="Pfam" id="PF24883">
    <property type="entry name" value="NPHP3_N"/>
    <property type="match status" value="2"/>
</dbReference>
<dbReference type="AlphaFoldDB" id="A0A9W8J9F1"/>
<accession>A0A9W8J9F1</accession>
<evidence type="ECO:0000313" key="4">
    <source>
        <dbReference type="Proteomes" id="UP001140091"/>
    </source>
</evidence>
<feature type="domain" description="Nephrocystin 3-like N-terminal" evidence="2">
    <location>
        <begin position="520"/>
        <end position="644"/>
    </location>
</feature>
<evidence type="ECO:0000313" key="3">
    <source>
        <dbReference type="EMBL" id="KAJ2929884.1"/>
    </source>
</evidence>
<dbReference type="EMBL" id="JANBPK010000855">
    <property type="protein sequence ID" value="KAJ2929884.1"/>
    <property type="molecule type" value="Genomic_DNA"/>
</dbReference>
<dbReference type="OrthoDB" id="5967843at2759"/>
<name>A0A9W8J9F1_9AGAR</name>
<dbReference type="Proteomes" id="UP001140091">
    <property type="component" value="Unassembled WGS sequence"/>
</dbReference>
<evidence type="ECO:0000259" key="2">
    <source>
        <dbReference type="Pfam" id="PF24883"/>
    </source>
</evidence>
<evidence type="ECO:0000256" key="1">
    <source>
        <dbReference type="ARBA" id="ARBA00022737"/>
    </source>
</evidence>
<organism evidence="3 4">
    <name type="scientific">Candolleomyces eurysporus</name>
    <dbReference type="NCBI Taxonomy" id="2828524"/>
    <lineage>
        <taxon>Eukaryota</taxon>
        <taxon>Fungi</taxon>
        <taxon>Dikarya</taxon>
        <taxon>Basidiomycota</taxon>
        <taxon>Agaricomycotina</taxon>
        <taxon>Agaricomycetes</taxon>
        <taxon>Agaricomycetidae</taxon>
        <taxon>Agaricales</taxon>
        <taxon>Agaricineae</taxon>
        <taxon>Psathyrellaceae</taxon>
        <taxon>Candolleomyces</taxon>
    </lineage>
</organism>
<keyword evidence="1" id="KW-0677">Repeat</keyword>
<keyword evidence="4" id="KW-1185">Reference proteome</keyword>
<feature type="domain" description="Nephrocystin 3-like N-terminal" evidence="2">
    <location>
        <begin position="73"/>
        <end position="244"/>
    </location>
</feature>
<dbReference type="PANTHER" id="PTHR10039">
    <property type="entry name" value="AMELOGENIN"/>
    <property type="match status" value="1"/>
</dbReference>
<feature type="non-terminal residue" evidence="3">
    <location>
        <position position="1"/>
    </location>
</feature>
<reference evidence="3" key="1">
    <citation type="submission" date="2022-06" db="EMBL/GenBank/DDBJ databases">
        <title>Genome Sequence of Candolleomyces eurysporus.</title>
        <authorList>
            <person name="Buettner E."/>
        </authorList>
    </citation>
    <scope>NUCLEOTIDE SEQUENCE</scope>
    <source>
        <strain evidence="3">VTCC 930004</strain>
    </source>
</reference>
<dbReference type="PANTHER" id="PTHR10039:SF14">
    <property type="entry name" value="NACHT DOMAIN-CONTAINING PROTEIN"/>
    <property type="match status" value="1"/>
</dbReference>
<gene>
    <name evidence="3" type="ORF">H1R20_g7204</name>
</gene>
<dbReference type="InterPro" id="IPR027417">
    <property type="entry name" value="P-loop_NTPase"/>
</dbReference>
<proteinExistence type="predicted"/>
<sequence length="1023" mass="113554">MASNFNNAHQFQIGNYQSVNIINPSADSLSTGAIHDSRERCDAPKCHPETRVAVQDDLYGWIVDGDGEYEHPRNVKWVTGPAGTGKTAVMGSLADRCAANGLLGATFFFASWSASIGRRRKTAFITTIAHQLAQHRDSLRTAISTAIEKSPGVFEKNLHVQMEILVLSPLREVVCQSHGPRLQGAIIIDGLDECEAGQYHGIANTSPHGRPARTNAQDQLEILQALQAASSDPSFPFRILIASRPERVFREFFDPERNPTLFAQKVDLNEDYNANPDIALFLEAQFNLLRRRYNLPPSWPPPKTIQTLVENASGQFIYAATVIRFPDAGHRESPKAVLETILKMGSKPNSNSNPLKQLDILYSNILESSPDPFFSVQWIRAVRWIGDQPEASAFNVTLLDKHFTNRLRANMRHDASVCVDVGTATSSLLCSSTMANTVEIFSNSQGVQAETIKFNITNISSPTGVGPLEKLEGRIAAGAIHDSAERCDAPKCHPETRVAVQDDLYGWIIDGDGALEYPRKIKWVTGPAGSGKTAVMGSLAERCAADGILGATFFFASWSSSIGRRRKGALVTTIAHQLARYHGDLRNEISKAVETNSDIFDKNLHAQMEALVLVPLRRVADRPGGPDLRGVIIIDGLDECEAEQYSDGSRAKSPPLRTNDQDQLEILQVLQTASLDPFFPFRILVASRPERVFREFFDPQSNPTLFSQKIDLHEDHNADTDITLFLEAQFSRIRRRYNLPPSWPPPGAVETLVKNASGQFIYAATVIRFLDTGHQEPPKALLDAILEMGSKVTSNPLKQLDDLYSHILASSPDPPLSVRWIHAIRWLRIGDMASTASNVNLLLQTDPESNEADHLLGNLHSLIQIPSPSDQATTNYDFYHKTLFDFLEDPGRCGEWYLDDTNDYVFGVGFSFTILIRFDDIEGGCDTQFSYPEGFLKYLISLPQYRNLPACSARSKVLPTPASADWWVSLAIARKEAKFLWEMFKDAHSSVRSVPNRFQTFITKLNLFNLLSLVLLVSLQAGV</sequence>
<dbReference type="SUPFAM" id="SSF52540">
    <property type="entry name" value="P-loop containing nucleoside triphosphate hydrolases"/>
    <property type="match status" value="2"/>
</dbReference>
<dbReference type="InterPro" id="IPR056884">
    <property type="entry name" value="NPHP3-like_N"/>
</dbReference>
<comment type="caution">
    <text evidence="3">The sequence shown here is derived from an EMBL/GenBank/DDBJ whole genome shotgun (WGS) entry which is preliminary data.</text>
</comment>
<protein>
    <recommendedName>
        <fullName evidence="2">Nephrocystin 3-like N-terminal domain-containing protein</fullName>
    </recommendedName>
</protein>